<dbReference type="Pfam" id="PF13365">
    <property type="entry name" value="Trypsin_2"/>
    <property type="match status" value="1"/>
</dbReference>
<feature type="domain" description="PDZ" evidence="10">
    <location>
        <begin position="510"/>
        <end position="575"/>
    </location>
</feature>
<evidence type="ECO:0000256" key="7">
    <source>
        <dbReference type="ARBA" id="ARBA00022825"/>
    </source>
</evidence>
<dbReference type="SUPFAM" id="SSF57184">
    <property type="entry name" value="Growth factor receptor domain"/>
    <property type="match status" value="1"/>
</dbReference>
<dbReference type="STRING" id="9986.ENSOCUP00000000072"/>
<dbReference type="InParanoid" id="G1SCJ7"/>
<dbReference type="GO" id="GO:0012501">
    <property type="term" value="P:programmed cell death"/>
    <property type="evidence" value="ECO:0007669"/>
    <property type="project" value="TreeGrafter"/>
</dbReference>
<dbReference type="Gene3D" id="4.10.40.20">
    <property type="match status" value="1"/>
</dbReference>
<dbReference type="FunFam" id="2.40.10.120:FF:000002">
    <property type="entry name" value="HtrA serine peptidase 3"/>
    <property type="match status" value="1"/>
</dbReference>
<feature type="domain" description="IGFBP N-terminal" evidence="11">
    <location>
        <begin position="136"/>
        <end position="210"/>
    </location>
</feature>
<name>G1SCJ7_RABIT</name>
<evidence type="ECO:0000259" key="10">
    <source>
        <dbReference type="PROSITE" id="PS50106"/>
    </source>
</evidence>
<dbReference type="Bgee" id="ENSOCUG00000000083">
    <property type="expression patterns" value="Expressed in blood and 14 other cell types or tissues"/>
</dbReference>
<dbReference type="PANTHER" id="PTHR22939">
    <property type="entry name" value="SERINE PROTEASE FAMILY S1C HTRA-RELATED"/>
    <property type="match status" value="1"/>
</dbReference>
<dbReference type="GO" id="GO:0005576">
    <property type="term" value="C:extracellular region"/>
    <property type="evidence" value="ECO:0007669"/>
    <property type="project" value="UniProtKB-SubCell"/>
</dbReference>
<accession>G1SCJ7</accession>
<dbReference type="PROSITE" id="PS50106">
    <property type="entry name" value="PDZ"/>
    <property type="match status" value="1"/>
</dbReference>
<dbReference type="Gene3D" id="2.30.42.10">
    <property type="match status" value="1"/>
</dbReference>
<evidence type="ECO:0000256" key="6">
    <source>
        <dbReference type="ARBA" id="ARBA00022801"/>
    </source>
</evidence>
<reference evidence="13" key="2">
    <citation type="submission" date="2025-08" db="UniProtKB">
        <authorList>
            <consortium name="Ensembl"/>
        </authorList>
    </citation>
    <scope>IDENTIFICATION</scope>
    <source>
        <strain evidence="13">Thorbecke</strain>
    </source>
</reference>
<keyword evidence="4" id="KW-0645">Protease</keyword>
<gene>
    <name evidence="13" type="primary">HTRA4</name>
</gene>
<reference evidence="13" key="3">
    <citation type="submission" date="2025-09" db="UniProtKB">
        <authorList>
            <consortium name="Ensembl"/>
        </authorList>
    </citation>
    <scope>IDENTIFICATION</scope>
    <source>
        <strain evidence="13">Thorbecke</strain>
    </source>
</reference>
<dbReference type="AlphaFoldDB" id="G1SCJ7"/>
<dbReference type="SUPFAM" id="SSF100895">
    <property type="entry name" value="Kazal-type serine protease inhibitors"/>
    <property type="match status" value="1"/>
</dbReference>
<dbReference type="CDD" id="cd06785">
    <property type="entry name" value="cpPDZ_HtrA-like"/>
    <property type="match status" value="1"/>
</dbReference>
<dbReference type="SUPFAM" id="SSF50156">
    <property type="entry name" value="PDZ domain-like"/>
    <property type="match status" value="1"/>
</dbReference>
<dbReference type="HOGENOM" id="CLU_020120_6_2_1"/>
<dbReference type="InterPro" id="IPR036058">
    <property type="entry name" value="Kazal_dom_sf"/>
</dbReference>
<dbReference type="CDD" id="cd00104">
    <property type="entry name" value="KAZAL_FS"/>
    <property type="match status" value="1"/>
</dbReference>
<dbReference type="InterPro" id="IPR009030">
    <property type="entry name" value="Growth_fac_rcpt_cys_sf"/>
</dbReference>
<evidence type="ECO:0000256" key="4">
    <source>
        <dbReference type="ARBA" id="ARBA00022670"/>
    </source>
</evidence>
<evidence type="ECO:0000256" key="2">
    <source>
        <dbReference type="ARBA" id="ARBA00010541"/>
    </source>
</evidence>
<feature type="region of interest" description="Disordered" evidence="9">
    <location>
        <begin position="1"/>
        <end position="20"/>
    </location>
</feature>
<keyword evidence="5" id="KW-0732">Signal</keyword>
<dbReference type="PaxDb" id="9986-ENSOCUP00000000072"/>
<dbReference type="InterPro" id="IPR000867">
    <property type="entry name" value="IGFBP-like"/>
</dbReference>
<keyword evidence="3" id="KW-0964">Secreted</keyword>
<sequence>MISLVSLPPHPTPRSGSMRRPALGTSVYCLGVGAASGPRGGGWMVQGVFLRISAKVRHLKPGTWQRRRPSPEKVLLIPEPLRGQSEVTGKVDAGREGSRMPRPQRLPAGLGPLLWLGLLLLGPGPVPSVEARRSRASMPCPATCEPTRCPPLPTCSAGITPVLDRCRCCRVCAAAEGEACGGLWGRPCALGLQCRAERVGGAWQGTCGCPAVGAAMCGSDGRTYPSLCALRAENRAARLRGALPAVPVQKGSCGDPGTGSAGRLRSKYNFIAAVVEKVAPAVVHLQLFRRSPLSSKDIPASSGSGFIVSEDGLIVTNAHVLTNQQRIQVELQSGVQYEATVKDIDHKLDLALIKIEPNTDLPVLLLGRSSDLRAGEFVVALGSPFSLQDTVTAGIVSTTQRGGKELGLKDSDMDYIQTDAIINHGNSGGPLVNLDGDVIGINTLKVTAGISFAIPSDRIRQFLADYHERQLKGKSLLQKKYLGLRMLPLTMNLLQEMKRQDPDFPDVSSGVLVYEVIQGTAAESSGLRDHDVIVSINGQPVTTTTDVIEAVKDNDSLSVIVHRGRETLLLMVTPEIIN</sequence>
<dbReference type="SUPFAM" id="SSF50494">
    <property type="entry name" value="Trypsin-like serine proteases"/>
    <property type="match status" value="1"/>
</dbReference>
<dbReference type="GO" id="GO:0004252">
    <property type="term" value="F:serine-type endopeptidase activity"/>
    <property type="evidence" value="ECO:0007669"/>
    <property type="project" value="InterPro"/>
</dbReference>
<dbReference type="Pfam" id="PF00219">
    <property type="entry name" value="IGFBP"/>
    <property type="match status" value="1"/>
</dbReference>
<evidence type="ECO:0000313" key="14">
    <source>
        <dbReference type="Proteomes" id="UP000001811"/>
    </source>
</evidence>
<dbReference type="PRINTS" id="PR00834">
    <property type="entry name" value="PROTEASES2C"/>
</dbReference>
<dbReference type="eggNOG" id="ENOG502RMZV">
    <property type="taxonomic scope" value="Eukaryota"/>
</dbReference>
<dbReference type="InterPro" id="IPR041489">
    <property type="entry name" value="PDZ_6"/>
</dbReference>
<dbReference type="PROSITE" id="PS51323">
    <property type="entry name" value="IGFBP_N_2"/>
    <property type="match status" value="1"/>
</dbReference>
<dbReference type="Gene3D" id="2.40.10.120">
    <property type="match status" value="1"/>
</dbReference>
<dbReference type="SMR" id="G1SCJ7"/>
<evidence type="ECO:0000259" key="12">
    <source>
        <dbReference type="PROSITE" id="PS51465"/>
    </source>
</evidence>
<keyword evidence="14" id="KW-1185">Reference proteome</keyword>
<dbReference type="Pfam" id="PF07648">
    <property type="entry name" value="Kazal_2"/>
    <property type="match status" value="1"/>
</dbReference>
<keyword evidence="7" id="KW-0720">Serine protease</keyword>
<dbReference type="InterPro" id="IPR036034">
    <property type="entry name" value="PDZ_sf"/>
</dbReference>
<evidence type="ECO:0000313" key="13">
    <source>
        <dbReference type="Ensembl" id="ENSOCUP00000000072.3"/>
    </source>
</evidence>
<dbReference type="Ensembl" id="ENSOCUT00000000082.3">
    <property type="protein sequence ID" value="ENSOCUP00000000072.3"/>
    <property type="gene ID" value="ENSOCUG00000000083.4"/>
</dbReference>
<dbReference type="SMART" id="SM00280">
    <property type="entry name" value="KAZAL"/>
    <property type="match status" value="1"/>
</dbReference>
<dbReference type="InterPro" id="IPR001940">
    <property type="entry name" value="Peptidase_S1C"/>
</dbReference>
<dbReference type="GO" id="GO:0006508">
    <property type="term" value="P:proteolysis"/>
    <property type="evidence" value="ECO:0007669"/>
    <property type="project" value="UniProtKB-KW"/>
</dbReference>
<evidence type="ECO:0000256" key="5">
    <source>
        <dbReference type="ARBA" id="ARBA00022729"/>
    </source>
</evidence>
<dbReference type="InterPro" id="IPR001478">
    <property type="entry name" value="PDZ"/>
</dbReference>
<dbReference type="GO" id="GO:0042802">
    <property type="term" value="F:identical protein binding"/>
    <property type="evidence" value="ECO:0007669"/>
    <property type="project" value="Ensembl"/>
</dbReference>
<evidence type="ECO:0000256" key="9">
    <source>
        <dbReference type="SAM" id="MobiDB-lite"/>
    </source>
</evidence>
<evidence type="ECO:0000259" key="11">
    <source>
        <dbReference type="PROSITE" id="PS51323"/>
    </source>
</evidence>
<dbReference type="SMART" id="SM00121">
    <property type="entry name" value="IB"/>
    <property type="match status" value="1"/>
</dbReference>
<dbReference type="PROSITE" id="PS51465">
    <property type="entry name" value="KAZAL_2"/>
    <property type="match status" value="1"/>
</dbReference>
<feature type="domain" description="Kazal-like" evidence="12">
    <location>
        <begin position="201"/>
        <end position="255"/>
    </location>
</feature>
<dbReference type="Gene3D" id="3.30.60.30">
    <property type="match status" value="1"/>
</dbReference>
<keyword evidence="6" id="KW-0378">Hydrolase</keyword>
<keyword evidence="8" id="KW-1015">Disulfide bond</keyword>
<dbReference type="Proteomes" id="UP000001811">
    <property type="component" value="Unplaced"/>
</dbReference>
<comment type="subcellular location">
    <subcellularLocation>
        <location evidence="1">Secreted</location>
    </subcellularLocation>
</comment>
<reference evidence="13 14" key="1">
    <citation type="journal article" date="2011" name="Nature">
        <title>A high-resolution map of human evolutionary constraint using 29 mammals.</title>
        <authorList>
            <person name="Lindblad-Toh K."/>
            <person name="Garber M."/>
            <person name="Zuk O."/>
            <person name="Lin M.F."/>
            <person name="Parker B.J."/>
            <person name="Washietl S."/>
            <person name="Kheradpour P."/>
            <person name="Ernst J."/>
            <person name="Jordan G."/>
            <person name="Mauceli E."/>
            <person name="Ward L.D."/>
            <person name="Lowe C.B."/>
            <person name="Holloway A.K."/>
            <person name="Clamp M."/>
            <person name="Gnerre S."/>
            <person name="Alfoldi J."/>
            <person name="Beal K."/>
            <person name="Chang J."/>
            <person name="Clawson H."/>
            <person name="Cuff J."/>
            <person name="Di Palma F."/>
            <person name="Fitzgerald S."/>
            <person name="Flicek P."/>
            <person name="Guttman M."/>
            <person name="Hubisz M.J."/>
            <person name="Jaffe D.B."/>
            <person name="Jungreis I."/>
            <person name="Kent W.J."/>
            <person name="Kostka D."/>
            <person name="Lara M."/>
            <person name="Martins A.L."/>
            <person name="Massingham T."/>
            <person name="Moltke I."/>
            <person name="Raney B.J."/>
            <person name="Rasmussen M.D."/>
            <person name="Robinson J."/>
            <person name="Stark A."/>
            <person name="Vilella A.J."/>
            <person name="Wen J."/>
            <person name="Xie X."/>
            <person name="Zody M.C."/>
            <person name="Baldwin J."/>
            <person name="Bloom T."/>
            <person name="Chin C.W."/>
            <person name="Heiman D."/>
            <person name="Nicol R."/>
            <person name="Nusbaum C."/>
            <person name="Young S."/>
            <person name="Wilkinson J."/>
            <person name="Worley K.C."/>
            <person name="Kovar C.L."/>
            <person name="Muzny D.M."/>
            <person name="Gibbs R.A."/>
            <person name="Cree A."/>
            <person name="Dihn H.H."/>
            <person name="Fowler G."/>
            <person name="Jhangiani S."/>
            <person name="Joshi V."/>
            <person name="Lee S."/>
            <person name="Lewis L.R."/>
            <person name="Nazareth L.V."/>
            <person name="Okwuonu G."/>
            <person name="Santibanez J."/>
            <person name="Warren W.C."/>
            <person name="Mardis E.R."/>
            <person name="Weinstock G.M."/>
            <person name="Wilson R.K."/>
            <person name="Delehaunty K."/>
            <person name="Dooling D."/>
            <person name="Fronik C."/>
            <person name="Fulton L."/>
            <person name="Fulton B."/>
            <person name="Graves T."/>
            <person name="Minx P."/>
            <person name="Sodergren E."/>
            <person name="Birney E."/>
            <person name="Margulies E.H."/>
            <person name="Herrero J."/>
            <person name="Green E.D."/>
            <person name="Haussler D."/>
            <person name="Siepel A."/>
            <person name="Goldman N."/>
            <person name="Pollard K.S."/>
            <person name="Pedersen J.S."/>
            <person name="Lander E.S."/>
            <person name="Kellis M."/>
        </authorList>
    </citation>
    <scope>NUCLEOTIDE SEQUENCE [LARGE SCALE GENOMIC DNA]</scope>
    <source>
        <strain evidence="14">Thorbecke</strain>
    </source>
</reference>
<dbReference type="PANTHER" id="PTHR22939:SF105">
    <property type="entry name" value="SERINE PROTEASE HTRA4"/>
    <property type="match status" value="1"/>
</dbReference>
<dbReference type="GO" id="GO:0043065">
    <property type="term" value="P:positive regulation of apoptotic process"/>
    <property type="evidence" value="ECO:0007669"/>
    <property type="project" value="TreeGrafter"/>
</dbReference>
<dbReference type="Pfam" id="PF17820">
    <property type="entry name" value="PDZ_6"/>
    <property type="match status" value="1"/>
</dbReference>
<comment type="similarity">
    <text evidence="2">Belongs to the peptidase S1C family.</text>
</comment>
<protein>
    <submittedName>
        <fullName evidence="13">HtrA serine peptidase 4</fullName>
    </submittedName>
</protein>
<dbReference type="GeneTree" id="ENSGT00940000160760"/>
<evidence type="ECO:0000256" key="1">
    <source>
        <dbReference type="ARBA" id="ARBA00004613"/>
    </source>
</evidence>
<organism evidence="13 14">
    <name type="scientific">Oryctolagus cuniculus</name>
    <name type="common">Rabbit</name>
    <dbReference type="NCBI Taxonomy" id="9986"/>
    <lineage>
        <taxon>Eukaryota</taxon>
        <taxon>Metazoa</taxon>
        <taxon>Chordata</taxon>
        <taxon>Craniata</taxon>
        <taxon>Vertebrata</taxon>
        <taxon>Euteleostomi</taxon>
        <taxon>Mammalia</taxon>
        <taxon>Eutheria</taxon>
        <taxon>Euarchontoglires</taxon>
        <taxon>Glires</taxon>
        <taxon>Lagomorpha</taxon>
        <taxon>Leporidae</taxon>
        <taxon>Oryctolagus</taxon>
    </lineage>
</organism>
<proteinExistence type="inferred from homology"/>
<dbReference type="SMART" id="SM00228">
    <property type="entry name" value="PDZ"/>
    <property type="match status" value="1"/>
</dbReference>
<dbReference type="MEROPS" id="S01.329"/>
<evidence type="ECO:0000256" key="8">
    <source>
        <dbReference type="ARBA" id="ARBA00023157"/>
    </source>
</evidence>
<evidence type="ECO:0000256" key="3">
    <source>
        <dbReference type="ARBA" id="ARBA00022525"/>
    </source>
</evidence>
<dbReference type="InterPro" id="IPR009003">
    <property type="entry name" value="Peptidase_S1_PA"/>
</dbReference>
<dbReference type="InterPro" id="IPR002350">
    <property type="entry name" value="Kazal_dom"/>
</dbReference>